<name>A0ABX5KDX2_9BURK</name>
<dbReference type="EMBL" id="QEOB01000027">
    <property type="protein sequence ID" value="PVX71764.1"/>
    <property type="molecule type" value="Genomic_DNA"/>
</dbReference>
<sequence length="105" mass="11949">MRGGPSRCILTSVAPHCDCCGAKKRVGPSETPVAHPSRAAQKPESAPSCNGRPRHQIASRNTRCHAQRSRQTCRAAVRMPRRMWPARRKPCLRHEYYHRRQRIGI</sequence>
<keyword evidence="3" id="KW-1185">Reference proteome</keyword>
<reference evidence="2 3" key="1">
    <citation type="submission" date="2018-05" db="EMBL/GenBank/DDBJ databases">
        <title>Genomic Encyclopedia of Type Strains, Phase IV (KMG-V): Genome sequencing to study the core and pangenomes of soil and plant-associated prokaryotes.</title>
        <authorList>
            <person name="Whitman W."/>
        </authorList>
    </citation>
    <scope>NUCLEOTIDE SEQUENCE [LARGE SCALE GENOMIC DNA]</scope>
    <source>
        <strain evidence="2 3">SCZa-39</strain>
    </source>
</reference>
<protein>
    <submittedName>
        <fullName evidence="2">Uncharacterized protein</fullName>
    </submittedName>
</protein>
<comment type="caution">
    <text evidence="2">The sequence shown here is derived from an EMBL/GenBank/DDBJ whole genome shotgun (WGS) entry which is preliminary data.</text>
</comment>
<evidence type="ECO:0000313" key="3">
    <source>
        <dbReference type="Proteomes" id="UP000245712"/>
    </source>
</evidence>
<accession>A0ABX5KDX2</accession>
<gene>
    <name evidence="2" type="ORF">C7402_12725</name>
</gene>
<feature type="compositionally biased region" description="Basic residues" evidence="1">
    <location>
        <begin position="52"/>
        <end position="68"/>
    </location>
</feature>
<proteinExistence type="predicted"/>
<evidence type="ECO:0000313" key="2">
    <source>
        <dbReference type="EMBL" id="PVX71764.1"/>
    </source>
</evidence>
<feature type="region of interest" description="Disordered" evidence="1">
    <location>
        <begin position="26"/>
        <end position="72"/>
    </location>
</feature>
<organism evidence="2 3">
    <name type="scientific">Paraburkholderia unamae</name>
    <dbReference type="NCBI Taxonomy" id="219649"/>
    <lineage>
        <taxon>Bacteria</taxon>
        <taxon>Pseudomonadati</taxon>
        <taxon>Pseudomonadota</taxon>
        <taxon>Betaproteobacteria</taxon>
        <taxon>Burkholderiales</taxon>
        <taxon>Burkholderiaceae</taxon>
        <taxon>Paraburkholderia</taxon>
    </lineage>
</organism>
<evidence type="ECO:0000256" key="1">
    <source>
        <dbReference type="SAM" id="MobiDB-lite"/>
    </source>
</evidence>
<dbReference type="Proteomes" id="UP000245712">
    <property type="component" value="Unassembled WGS sequence"/>
</dbReference>